<reference evidence="3 4" key="1">
    <citation type="submission" date="2015-01" db="EMBL/GenBank/DDBJ databases">
        <authorList>
            <person name="Aslett A.Martin."/>
            <person name="De Silva Nishadi"/>
        </authorList>
    </citation>
    <scope>NUCLEOTIDE SEQUENCE [LARGE SCALE GENOMIC DNA]</scope>
    <source>
        <strain evidence="3 4">R28058</strain>
    </source>
</reference>
<evidence type="ECO:0000313" key="4">
    <source>
        <dbReference type="Proteomes" id="UP000049127"/>
    </source>
</evidence>
<dbReference type="GO" id="GO:0016787">
    <property type="term" value="F:hydrolase activity"/>
    <property type="evidence" value="ECO:0007669"/>
    <property type="project" value="UniProtKB-KW"/>
</dbReference>
<organism evidence="3 4">
    <name type="scientific">Paraclostridium sordellii</name>
    <name type="common">Clostridium sordellii</name>
    <dbReference type="NCBI Taxonomy" id="1505"/>
    <lineage>
        <taxon>Bacteria</taxon>
        <taxon>Bacillati</taxon>
        <taxon>Bacillota</taxon>
        <taxon>Clostridia</taxon>
        <taxon>Peptostreptococcales</taxon>
        <taxon>Peptostreptococcaceae</taxon>
        <taxon>Paraclostridium</taxon>
    </lineage>
</organism>
<dbReference type="PANTHER" id="PTHR31988:SF19">
    <property type="entry name" value="9-O-ACETYL-N-ACETYLNEURAMINIC ACID DEACETYLASE-RELATED"/>
    <property type="match status" value="1"/>
</dbReference>
<evidence type="ECO:0000259" key="2">
    <source>
        <dbReference type="Pfam" id="PF03629"/>
    </source>
</evidence>
<dbReference type="SUPFAM" id="SSF52266">
    <property type="entry name" value="SGNH hydrolase"/>
    <property type="match status" value="1"/>
</dbReference>
<dbReference type="Pfam" id="PF03629">
    <property type="entry name" value="SASA"/>
    <property type="match status" value="1"/>
</dbReference>
<dbReference type="Gene3D" id="3.40.50.1110">
    <property type="entry name" value="SGNH hydrolase"/>
    <property type="match status" value="1"/>
</dbReference>
<dbReference type="Proteomes" id="UP000049127">
    <property type="component" value="Unassembled WGS sequence"/>
</dbReference>
<feature type="domain" description="Sialate O-acetylesterase" evidence="2">
    <location>
        <begin position="7"/>
        <end position="230"/>
    </location>
</feature>
<evidence type="ECO:0000313" key="3">
    <source>
        <dbReference type="EMBL" id="CEQ03937.1"/>
    </source>
</evidence>
<dbReference type="PANTHER" id="PTHR31988">
    <property type="entry name" value="ESTERASE, PUTATIVE (DUF303)-RELATED"/>
    <property type="match status" value="1"/>
</dbReference>
<dbReference type="AlphaFoldDB" id="A0A0C7QTI6"/>
<dbReference type="RefSeq" id="WP_055342060.1">
    <property type="nucleotide sequence ID" value="NZ_CDNI01000003.1"/>
</dbReference>
<dbReference type="OrthoDB" id="2574457at2"/>
<protein>
    <submittedName>
        <fullName evidence="3">Domain of uncharacterized function (DUF303)</fullName>
    </submittedName>
</protein>
<keyword evidence="1" id="KW-0378">Hydrolase</keyword>
<sequence>MNKPLIDVFLLIGQSNALGLGNSEDAVIPNSKCFEYIELDEIIPMRKFLEVSRGNGTIAQSFSVKWNELTNRYVCFIHSAVDGSMIKNWGHDRYNYLENALMKYKRGIEKINKIYSVNSQNAIWIQGESDAKYGTDPIYYRERLKCLVKDLTNVGIDNVFLSLTGYWDGVDDKKVHNIVATQIITAKECRNLIVASNLGLSFRDRKLLIDEVHYSQEALNELGEDLANNIYRYYFKKEEPKLKYEIDLEDNKNYISKLINLYENL</sequence>
<dbReference type="InterPro" id="IPR052940">
    <property type="entry name" value="Carb_Esterase_6"/>
</dbReference>
<proteinExistence type="predicted"/>
<dbReference type="InterPro" id="IPR036514">
    <property type="entry name" value="SGNH_hydro_sf"/>
</dbReference>
<name>A0A0C7QTI6_PARSO</name>
<gene>
    <name evidence="3" type="ORF">R28058_16701</name>
</gene>
<accession>A0A0C7QTI6</accession>
<evidence type="ECO:0000256" key="1">
    <source>
        <dbReference type="ARBA" id="ARBA00022801"/>
    </source>
</evidence>
<dbReference type="InterPro" id="IPR005181">
    <property type="entry name" value="SASA"/>
</dbReference>
<dbReference type="EMBL" id="CEKZ01000003">
    <property type="protein sequence ID" value="CEQ03937.1"/>
    <property type="molecule type" value="Genomic_DNA"/>
</dbReference>